<dbReference type="RefSeq" id="WP_219791147.1">
    <property type="nucleotide sequence ID" value="NZ_JAHYCA010000002.1"/>
</dbReference>
<proteinExistence type="predicted"/>
<sequence>MTDRFRLEQLMALRERRERLAEAALVAQQRRCRDEAHRIDELDLTLAREQSDFDRLEQAWFEAAEGTTLSPAELEQARQAIEDHQCRQAELADACALAKRERCRLLEECARQAEVWRQRSHAREALGRLVERRRGDVRIVQEGRLEADLEDTFPRGGSEWRS</sequence>
<dbReference type="Proteomes" id="UP000769617">
    <property type="component" value="Unassembled WGS sequence"/>
</dbReference>
<organism evidence="2 3">
    <name type="scientific">Billgrantia antri</name>
    <dbReference type="NCBI Taxonomy" id="2846777"/>
    <lineage>
        <taxon>Bacteria</taxon>
        <taxon>Pseudomonadati</taxon>
        <taxon>Pseudomonadota</taxon>
        <taxon>Gammaproteobacteria</taxon>
        <taxon>Oceanospirillales</taxon>
        <taxon>Halomonadaceae</taxon>
        <taxon>Billgrantia</taxon>
    </lineage>
</organism>
<accession>A0ABS6ZP86</accession>
<dbReference type="InterPro" id="IPR053716">
    <property type="entry name" value="Flag_assembly_chemotaxis_eff"/>
</dbReference>
<evidence type="ECO:0000256" key="1">
    <source>
        <dbReference type="SAM" id="Coils"/>
    </source>
</evidence>
<name>A0ABS6ZP86_9GAMM</name>
<comment type="caution">
    <text evidence="2">The sequence shown here is derived from an EMBL/GenBank/DDBJ whole genome shotgun (WGS) entry which is preliminary data.</text>
</comment>
<evidence type="ECO:0000313" key="2">
    <source>
        <dbReference type="EMBL" id="MBW6390800.1"/>
    </source>
</evidence>
<keyword evidence="3" id="KW-1185">Reference proteome</keyword>
<evidence type="ECO:0008006" key="4">
    <source>
        <dbReference type="Google" id="ProtNLM"/>
    </source>
</evidence>
<gene>
    <name evidence="2" type="ORF">KPL81_06440</name>
</gene>
<reference evidence="2 3" key="1">
    <citation type="submission" date="2021-07" db="EMBL/GenBank/DDBJ databases">
        <authorList>
            <person name="So Y."/>
        </authorList>
    </citation>
    <scope>NUCLEOTIDE SEQUENCE [LARGE SCALE GENOMIC DNA]</scope>
    <source>
        <strain evidence="2 3">Y3S6</strain>
    </source>
</reference>
<keyword evidence="1" id="KW-0175">Coiled coil</keyword>
<evidence type="ECO:0000313" key="3">
    <source>
        <dbReference type="Proteomes" id="UP000769617"/>
    </source>
</evidence>
<dbReference type="Gene3D" id="1.10.287.1700">
    <property type="match status" value="1"/>
</dbReference>
<dbReference type="EMBL" id="JAHYCA010000002">
    <property type="protein sequence ID" value="MBW6390800.1"/>
    <property type="molecule type" value="Genomic_DNA"/>
</dbReference>
<protein>
    <recommendedName>
        <fullName evidence="4">Type III secretion protein</fullName>
    </recommendedName>
</protein>
<feature type="coiled-coil region" evidence="1">
    <location>
        <begin position="10"/>
        <end position="94"/>
    </location>
</feature>